<keyword evidence="5" id="KW-0676">Redox-active center</keyword>
<keyword evidence="4" id="KW-1015">Disulfide bond</keyword>
<comment type="caution">
    <text evidence="8">The sequence shown here is derived from an EMBL/GenBank/DDBJ whole genome shotgun (WGS) entry which is preliminary data.</text>
</comment>
<sequence length="236" mass="26704">MSGKSKESSRKVALREQRRKQEQRNRIILISVISVVAVAIAVLLIVSNQPASADRITKPEMFTRPQIDGQAVGDPNAPIKIEEYSDFKCVHCRDFWERSEKRLVEEYVATGKVYFKYVPLSFISPESYRAAEAAYCALDQGKFWEYHDYVFANFGAELNDAMLKGIARQLNLDTAAFDRCYNSRQYQQRVLDDARYASGLGVTGTPTFNVNGQLVGQAELFETIDQELAKLNPANQ</sequence>
<dbReference type="InterPro" id="IPR013766">
    <property type="entry name" value="Thioredoxin_domain"/>
</dbReference>
<evidence type="ECO:0000256" key="1">
    <source>
        <dbReference type="ARBA" id="ARBA00005791"/>
    </source>
</evidence>
<evidence type="ECO:0000259" key="7">
    <source>
        <dbReference type="PROSITE" id="PS51352"/>
    </source>
</evidence>
<evidence type="ECO:0000256" key="5">
    <source>
        <dbReference type="ARBA" id="ARBA00023284"/>
    </source>
</evidence>
<keyword evidence="6" id="KW-0472">Membrane</keyword>
<keyword evidence="6" id="KW-1133">Transmembrane helix</keyword>
<dbReference type="PROSITE" id="PS51352">
    <property type="entry name" value="THIOREDOXIN_2"/>
    <property type="match status" value="1"/>
</dbReference>
<keyword evidence="6" id="KW-0812">Transmembrane</keyword>
<evidence type="ECO:0000256" key="3">
    <source>
        <dbReference type="ARBA" id="ARBA00023002"/>
    </source>
</evidence>
<feature type="transmembrane region" description="Helical" evidence="6">
    <location>
        <begin position="27"/>
        <end position="46"/>
    </location>
</feature>
<feature type="domain" description="Thioredoxin" evidence="7">
    <location>
        <begin position="53"/>
        <end position="229"/>
    </location>
</feature>
<name>A0A7C4KZB0_9CHLR</name>
<dbReference type="PANTHER" id="PTHR13887:SF14">
    <property type="entry name" value="DISULFIDE BOND FORMATION PROTEIN D"/>
    <property type="match status" value="1"/>
</dbReference>
<protein>
    <submittedName>
        <fullName evidence="8">DsbA family protein</fullName>
    </submittedName>
</protein>
<evidence type="ECO:0000256" key="6">
    <source>
        <dbReference type="SAM" id="Phobius"/>
    </source>
</evidence>
<evidence type="ECO:0000256" key="2">
    <source>
        <dbReference type="ARBA" id="ARBA00022729"/>
    </source>
</evidence>
<dbReference type="SUPFAM" id="SSF52833">
    <property type="entry name" value="Thioredoxin-like"/>
    <property type="match status" value="1"/>
</dbReference>
<proteinExistence type="inferred from homology"/>
<dbReference type="EMBL" id="DSXR01000068">
    <property type="protein sequence ID" value="HGS87296.1"/>
    <property type="molecule type" value="Genomic_DNA"/>
</dbReference>
<comment type="similarity">
    <text evidence="1">Belongs to the thioredoxin family. DsbA subfamily.</text>
</comment>
<evidence type="ECO:0000313" key="8">
    <source>
        <dbReference type="EMBL" id="HGS87296.1"/>
    </source>
</evidence>
<evidence type="ECO:0000256" key="4">
    <source>
        <dbReference type="ARBA" id="ARBA00023157"/>
    </source>
</evidence>
<dbReference type="Pfam" id="PF13462">
    <property type="entry name" value="Thioredoxin_4"/>
    <property type="match status" value="1"/>
</dbReference>
<keyword evidence="3" id="KW-0560">Oxidoreductase</keyword>
<dbReference type="PANTHER" id="PTHR13887">
    <property type="entry name" value="GLUTATHIONE S-TRANSFERASE KAPPA"/>
    <property type="match status" value="1"/>
</dbReference>
<keyword evidence="2" id="KW-0732">Signal</keyword>
<accession>A0A7C4KZB0</accession>
<dbReference type="InterPro" id="IPR012336">
    <property type="entry name" value="Thioredoxin-like_fold"/>
</dbReference>
<organism evidence="8">
    <name type="scientific">Bellilinea caldifistulae</name>
    <dbReference type="NCBI Taxonomy" id="360411"/>
    <lineage>
        <taxon>Bacteria</taxon>
        <taxon>Bacillati</taxon>
        <taxon>Chloroflexota</taxon>
        <taxon>Anaerolineae</taxon>
        <taxon>Anaerolineales</taxon>
        <taxon>Anaerolineaceae</taxon>
        <taxon>Bellilinea</taxon>
    </lineage>
</organism>
<dbReference type="GO" id="GO:0016491">
    <property type="term" value="F:oxidoreductase activity"/>
    <property type="evidence" value="ECO:0007669"/>
    <property type="project" value="UniProtKB-KW"/>
</dbReference>
<reference evidence="8" key="1">
    <citation type="journal article" date="2020" name="mSystems">
        <title>Genome- and Community-Level Interaction Insights into Carbon Utilization and Element Cycling Functions of Hydrothermarchaeota in Hydrothermal Sediment.</title>
        <authorList>
            <person name="Zhou Z."/>
            <person name="Liu Y."/>
            <person name="Xu W."/>
            <person name="Pan J."/>
            <person name="Luo Z.H."/>
            <person name="Li M."/>
        </authorList>
    </citation>
    <scope>NUCLEOTIDE SEQUENCE [LARGE SCALE GENOMIC DNA]</scope>
    <source>
        <strain evidence="8">SpSt-556</strain>
    </source>
</reference>
<dbReference type="Gene3D" id="3.40.30.10">
    <property type="entry name" value="Glutaredoxin"/>
    <property type="match status" value="1"/>
</dbReference>
<dbReference type="InterPro" id="IPR036249">
    <property type="entry name" value="Thioredoxin-like_sf"/>
</dbReference>
<gene>
    <name evidence="8" type="ORF">ENT17_06705</name>
</gene>
<dbReference type="AlphaFoldDB" id="A0A7C4KZB0"/>